<name>A0AAU9VFA0_9FIRM</name>
<dbReference type="Gene3D" id="2.60.120.200">
    <property type="match status" value="1"/>
</dbReference>
<dbReference type="SUPFAM" id="SSF49785">
    <property type="entry name" value="Galactose-binding domain-like"/>
    <property type="match status" value="1"/>
</dbReference>
<keyword evidence="3" id="KW-1133">Transmembrane helix</keyword>
<evidence type="ECO:0000256" key="2">
    <source>
        <dbReference type="ARBA" id="ARBA00022801"/>
    </source>
</evidence>
<dbReference type="InterPro" id="IPR000757">
    <property type="entry name" value="Beta-glucanase-like"/>
</dbReference>
<keyword evidence="3" id="KW-0472">Membrane</keyword>
<evidence type="ECO:0000256" key="1">
    <source>
        <dbReference type="ARBA" id="ARBA00006865"/>
    </source>
</evidence>
<dbReference type="InterPro" id="IPR013320">
    <property type="entry name" value="ConA-like_dom_sf"/>
</dbReference>
<dbReference type="InterPro" id="IPR003305">
    <property type="entry name" value="CenC_carb-bd"/>
</dbReference>
<keyword evidence="2 6" id="KW-0378">Hydrolase</keyword>
<reference evidence="6" key="1">
    <citation type="submission" date="2022-04" db="EMBL/GenBank/DDBJ databases">
        <authorList>
            <person name="Forde T."/>
        </authorList>
    </citation>
    <scope>NUCLEOTIDE SEQUENCE</scope>
    <source>
        <strain evidence="6">A18Y016a</strain>
        <strain evidence="7">A18Y020d</strain>
    </source>
</reference>
<dbReference type="AlphaFoldDB" id="A0AAU9VFA0"/>
<evidence type="ECO:0000313" key="8">
    <source>
        <dbReference type="Proteomes" id="UP001154095"/>
    </source>
</evidence>
<evidence type="ECO:0000313" key="7">
    <source>
        <dbReference type="EMBL" id="CAH2761136.1"/>
    </source>
</evidence>
<dbReference type="SUPFAM" id="SSF49899">
    <property type="entry name" value="Concanavalin A-like lectins/glucanases"/>
    <property type="match status" value="1"/>
</dbReference>
<dbReference type="PROSITE" id="PS51762">
    <property type="entry name" value="GH16_2"/>
    <property type="match status" value="1"/>
</dbReference>
<dbReference type="CDD" id="cd08023">
    <property type="entry name" value="GH16_laminarinase_like"/>
    <property type="match status" value="1"/>
</dbReference>
<dbReference type="GO" id="GO:0042973">
    <property type="term" value="F:glucan endo-1,3-beta-D-glucosidase activity"/>
    <property type="evidence" value="ECO:0007669"/>
    <property type="project" value="UniProtKB-EC"/>
</dbReference>
<dbReference type="InterPro" id="IPR008979">
    <property type="entry name" value="Galactose-bd-like_sf"/>
</dbReference>
<keyword evidence="3" id="KW-0812">Transmembrane</keyword>
<dbReference type="PANTHER" id="PTHR10963">
    <property type="entry name" value="GLYCOSYL HYDROLASE-RELATED"/>
    <property type="match status" value="1"/>
</dbReference>
<keyword evidence="8" id="KW-1185">Reference proteome</keyword>
<feature type="domain" description="GH16" evidence="5">
    <location>
        <begin position="138"/>
        <end position="459"/>
    </location>
</feature>
<keyword evidence="6" id="KW-0326">Glycosidase</keyword>
<sequence length="699" mass="77535">MRKGLRNIVTVFMVLALSMTSISALEGDAKNLIQDGDFEQGGSSWTQRNKGEVQDKVSYDGKYAGVVPHTAISGNFANGFIGQVIRLEPNTTYHVSAYAKVDVKGADAVFTGRFWDGQQGDVIKGENGQTVDQLVSSTDWQKVSYTFNSGTEQGALIQLVKWSEKEETKQSNAYVDNVVVTKELNVSEEKNEDVFTEVWRDDFEQESLNMEDWGYELGSIRGIEQQHYVNNPENVFLRDGKLVLRATDRDVSDQYLHPRDASRKVIYNSGSIRTHGQREFLYGKLEIRAKLPKGRGAFPAFWTLGADFTLDGKIKAEQGRGWPSTGEIDIMELIGEDRDGSHGNRTVYQTVHYGPAEDNVGRFSGNGTAHTIPQGNFNDEFHTFALNWTEDALEWYVDDQKVHTVPYGQDPMAKDIFNKPQYIQLNLAMGGAWPGPVGENLAGTEFVIDSVSYQQTAAQAKAAQAYYDKAPKLEGVKPLTIMQGGTINPLDGIKTIEGYDLDFSIEDTPMFNPRGGNSNVKLLVKGLAEKDLISNLPEGTYNLHYSATPQGVDLTQDIKSPVARQATTLVVSKQAFPQSFELEITEGSTLSTLTLPQGWTWKNPDFVVKEAGMFTVLYGVNNDEHSVHVSLREIAEVPKEENKPAEVLGEKKDKDVTSTEMTLPNTGQYTSSFAIVVALSLTCIGYVMLKLNKESKENE</sequence>
<organism evidence="6 9">
    <name type="scientific">Erysipelothrix amsterdamensis</name>
    <dbReference type="NCBI Taxonomy" id="2929157"/>
    <lineage>
        <taxon>Bacteria</taxon>
        <taxon>Bacillati</taxon>
        <taxon>Bacillota</taxon>
        <taxon>Erysipelotrichia</taxon>
        <taxon>Erysipelotrichales</taxon>
        <taxon>Erysipelotrichaceae</taxon>
        <taxon>Erysipelothrix</taxon>
    </lineage>
</organism>
<dbReference type="EMBL" id="OW659496">
    <property type="protein sequence ID" value="CAH2761136.1"/>
    <property type="molecule type" value="Genomic_DNA"/>
</dbReference>
<dbReference type="Pfam" id="PF00722">
    <property type="entry name" value="Glyco_hydro_16"/>
    <property type="match status" value="1"/>
</dbReference>
<dbReference type="GO" id="GO:0005975">
    <property type="term" value="P:carbohydrate metabolic process"/>
    <property type="evidence" value="ECO:0007669"/>
    <property type="project" value="InterPro"/>
</dbReference>
<gene>
    <name evidence="6" type="primary">glcA</name>
    <name evidence="6" type="ORF">ERYAMS2_00549</name>
    <name evidence="7" type="ORF">ERYAMS_00259</name>
</gene>
<dbReference type="PANTHER" id="PTHR10963:SF55">
    <property type="entry name" value="GLYCOSIDE HYDROLASE FAMILY 16 PROTEIN"/>
    <property type="match status" value="1"/>
</dbReference>
<feature type="transmembrane region" description="Helical" evidence="3">
    <location>
        <begin position="669"/>
        <end position="689"/>
    </location>
</feature>
<evidence type="ECO:0000256" key="4">
    <source>
        <dbReference type="SAM" id="SignalP"/>
    </source>
</evidence>
<dbReference type="EMBL" id="OW659477">
    <property type="protein sequence ID" value="CAH2761127.1"/>
    <property type="molecule type" value="Genomic_DNA"/>
</dbReference>
<evidence type="ECO:0000313" key="9">
    <source>
        <dbReference type="Proteomes" id="UP001154111"/>
    </source>
</evidence>
<dbReference type="Pfam" id="PF02018">
    <property type="entry name" value="CBM_4_9"/>
    <property type="match status" value="1"/>
</dbReference>
<feature type="chain" id="PRO_5043784729" evidence="4">
    <location>
        <begin position="25"/>
        <end position="699"/>
    </location>
</feature>
<proteinExistence type="inferred from homology"/>
<dbReference type="Proteomes" id="UP001154111">
    <property type="component" value="Chromosome"/>
</dbReference>
<protein>
    <submittedName>
        <fullName evidence="6">Family 16 glycosylhydrolase</fullName>
        <ecNumber evidence="6">3.2.1.39</ecNumber>
    </submittedName>
</protein>
<comment type="similarity">
    <text evidence="1">Belongs to the glycosyl hydrolase 16 family.</text>
</comment>
<feature type="signal peptide" evidence="4">
    <location>
        <begin position="1"/>
        <end position="24"/>
    </location>
</feature>
<dbReference type="InterPro" id="IPR050546">
    <property type="entry name" value="Glycosyl_Hydrlase_16"/>
</dbReference>
<keyword evidence="4" id="KW-0732">Signal</keyword>
<accession>A0AAU9VFA0</accession>
<evidence type="ECO:0000256" key="3">
    <source>
        <dbReference type="SAM" id="Phobius"/>
    </source>
</evidence>
<dbReference type="Gene3D" id="2.60.120.260">
    <property type="entry name" value="Galactose-binding domain-like"/>
    <property type="match status" value="1"/>
</dbReference>
<evidence type="ECO:0000259" key="5">
    <source>
        <dbReference type="PROSITE" id="PS51762"/>
    </source>
</evidence>
<dbReference type="EC" id="3.2.1.39" evidence="6"/>
<dbReference type="Proteomes" id="UP001154095">
    <property type="component" value="Chromosome"/>
</dbReference>
<evidence type="ECO:0000313" key="6">
    <source>
        <dbReference type="EMBL" id="CAH2761127.1"/>
    </source>
</evidence>
<dbReference type="RefSeq" id="WP_254007204.1">
    <property type="nucleotide sequence ID" value="NZ_OW659477.1"/>
</dbReference>